<accession>A0A364NG17</accession>
<reference evidence="2" key="1">
    <citation type="submission" date="2018-05" db="EMBL/GenBank/DDBJ databases">
        <title>Draft genome sequence of Stemphylium lycopersici strain CIDEFI 213.</title>
        <authorList>
            <person name="Medina R."/>
            <person name="Franco M.E.E."/>
            <person name="Lucentini C.G."/>
            <person name="Saparrat M.C.N."/>
            <person name="Balatti P.A."/>
        </authorList>
    </citation>
    <scope>NUCLEOTIDE SEQUENCE [LARGE SCALE GENOMIC DNA]</scope>
    <source>
        <strain evidence="2">CIDEFI 213</strain>
    </source>
</reference>
<gene>
    <name evidence="1" type="ORF">DDE83_000403</name>
</gene>
<organism evidence="1 2">
    <name type="scientific">Stemphylium lycopersici</name>
    <name type="common">Tomato gray leaf spot disease fungus</name>
    <name type="synonym">Thyrospora lycopersici</name>
    <dbReference type="NCBI Taxonomy" id="183478"/>
    <lineage>
        <taxon>Eukaryota</taxon>
        <taxon>Fungi</taxon>
        <taxon>Dikarya</taxon>
        <taxon>Ascomycota</taxon>
        <taxon>Pezizomycotina</taxon>
        <taxon>Dothideomycetes</taxon>
        <taxon>Pleosporomycetidae</taxon>
        <taxon>Pleosporales</taxon>
        <taxon>Pleosporineae</taxon>
        <taxon>Pleosporaceae</taxon>
        <taxon>Stemphylium</taxon>
    </lineage>
</organism>
<protein>
    <submittedName>
        <fullName evidence="1">Uncharacterized protein</fullName>
    </submittedName>
</protein>
<keyword evidence="2" id="KW-1185">Reference proteome</keyword>
<proteinExistence type="predicted"/>
<comment type="caution">
    <text evidence="1">The sequence shown here is derived from an EMBL/GenBank/DDBJ whole genome shotgun (WGS) entry which is preliminary data.</text>
</comment>
<evidence type="ECO:0000313" key="2">
    <source>
        <dbReference type="Proteomes" id="UP000249619"/>
    </source>
</evidence>
<dbReference type="AlphaFoldDB" id="A0A364NG17"/>
<dbReference type="EMBL" id="QGDH01000004">
    <property type="protein sequence ID" value="RAR16275.1"/>
    <property type="molecule type" value="Genomic_DNA"/>
</dbReference>
<sequence length="99" mass="9632">MSALLSLAAASPNALARRENQATTQAIQFAALQADCDIFKCASVVASAACIAASIALGPAGVASALGCTAGGAASICPCAPCIDALNNFLVDNGVCSDE</sequence>
<dbReference type="Proteomes" id="UP000249619">
    <property type="component" value="Unassembled WGS sequence"/>
</dbReference>
<evidence type="ECO:0000313" key="1">
    <source>
        <dbReference type="EMBL" id="RAR16275.1"/>
    </source>
</evidence>
<name>A0A364NG17_STELY</name>
<dbReference type="OrthoDB" id="3693205at2759"/>